<evidence type="ECO:0000256" key="4">
    <source>
        <dbReference type="ARBA" id="ARBA00013928"/>
    </source>
</evidence>
<protein>
    <recommendedName>
        <fullName evidence="4">Anaphase-promoting complex subunit 11</fullName>
    </recommendedName>
    <alternativeName>
        <fullName evidence="16">Cyclosome subunit 11</fullName>
    </alternativeName>
</protein>
<evidence type="ECO:0000256" key="8">
    <source>
        <dbReference type="ARBA" id="ARBA00022776"/>
    </source>
</evidence>
<name>A0AAD7ZE91_DIPPU</name>
<dbReference type="PANTHER" id="PTHR46949">
    <property type="entry name" value="LEUCINE REPEAT ADAPTER PROTEIN 25"/>
    <property type="match status" value="1"/>
</dbReference>
<evidence type="ECO:0000256" key="7">
    <source>
        <dbReference type="ARBA" id="ARBA00022771"/>
    </source>
</evidence>
<dbReference type="FunFam" id="3.30.40.10:FF:000111">
    <property type="entry name" value="Anaphase-promoting complex subunit 11"/>
    <property type="match status" value="1"/>
</dbReference>
<comment type="function">
    <text evidence="14">Together with the cullin protein ANAPC2, constitutes the catalytic component of the anaphase promoting complex/cyclosome (APC/C), a cell cycle-regulated E3 ubiquitin ligase that controls progression through mitosis and the G1 phase of the cell cycle. The APC/C complex acts by mediating ubiquitination and subsequent degradation of target proteins: it mainly mediates the formation of 'Lys-11'-linked polyubiquitin chains and, to a lower extent, the formation of 'Lys-48'- and 'Lys-63'-linked polyubiquitin chains. The APC/C complex catalyzes assembly of branched 'Lys-11'-/'Lys-48'-linked branched ubiquitin chains on target proteins. May recruit the E2 ubiquitin-conjugating enzymes to the complex.</text>
</comment>
<evidence type="ECO:0000256" key="1">
    <source>
        <dbReference type="ARBA" id="ARBA00004123"/>
    </source>
</evidence>
<evidence type="ECO:0000256" key="6">
    <source>
        <dbReference type="ARBA" id="ARBA00022723"/>
    </source>
</evidence>
<dbReference type="GO" id="GO:0008270">
    <property type="term" value="F:zinc ion binding"/>
    <property type="evidence" value="ECO:0007669"/>
    <property type="project" value="UniProtKB-KW"/>
</dbReference>
<feature type="region of interest" description="Disordered" evidence="18">
    <location>
        <begin position="672"/>
        <end position="710"/>
    </location>
</feature>
<evidence type="ECO:0000256" key="3">
    <source>
        <dbReference type="ARBA" id="ARBA00009273"/>
    </source>
</evidence>
<comment type="pathway">
    <text evidence="2">Protein modification; protein ubiquitination.</text>
</comment>
<keyword evidence="9" id="KW-0833">Ubl conjugation pathway</keyword>
<evidence type="ECO:0000256" key="2">
    <source>
        <dbReference type="ARBA" id="ARBA00004906"/>
    </source>
</evidence>
<keyword evidence="8" id="KW-0498">Mitosis</keyword>
<feature type="compositionally biased region" description="Basic and acidic residues" evidence="18">
    <location>
        <begin position="399"/>
        <end position="415"/>
    </location>
</feature>
<proteinExistence type="inferred from homology"/>
<feature type="domain" description="RING-type" evidence="19">
    <location>
        <begin position="34"/>
        <end position="76"/>
    </location>
</feature>
<accession>A0AAD7ZE91</accession>
<evidence type="ECO:0000256" key="14">
    <source>
        <dbReference type="ARBA" id="ARBA00054113"/>
    </source>
</evidence>
<evidence type="ECO:0000256" key="18">
    <source>
        <dbReference type="SAM" id="MobiDB-lite"/>
    </source>
</evidence>
<evidence type="ECO:0000256" key="12">
    <source>
        <dbReference type="ARBA" id="ARBA00023306"/>
    </source>
</evidence>
<evidence type="ECO:0000259" key="19">
    <source>
        <dbReference type="PROSITE" id="PS50089"/>
    </source>
</evidence>
<dbReference type="CDD" id="cd16456">
    <property type="entry name" value="RING-H2_APC11"/>
    <property type="match status" value="1"/>
</dbReference>
<evidence type="ECO:0000256" key="13">
    <source>
        <dbReference type="ARBA" id="ARBA00038125"/>
    </source>
</evidence>
<dbReference type="GO" id="GO:0051301">
    <property type="term" value="P:cell division"/>
    <property type="evidence" value="ECO:0007669"/>
    <property type="project" value="UniProtKB-KW"/>
</dbReference>
<dbReference type="SUPFAM" id="SSF57850">
    <property type="entry name" value="RING/U-box"/>
    <property type="match status" value="1"/>
</dbReference>
<dbReference type="InterPro" id="IPR024991">
    <property type="entry name" value="RING-H2_APC11"/>
</dbReference>
<keyword evidence="7 17" id="KW-0863">Zinc-finger</keyword>
<evidence type="ECO:0000256" key="9">
    <source>
        <dbReference type="ARBA" id="ARBA00022786"/>
    </source>
</evidence>
<feature type="region of interest" description="Disordered" evidence="18">
    <location>
        <begin position="390"/>
        <end position="416"/>
    </location>
</feature>
<dbReference type="PANTHER" id="PTHR46949:SF1">
    <property type="entry name" value="AT07979P2"/>
    <property type="match status" value="1"/>
</dbReference>
<evidence type="ECO:0000256" key="17">
    <source>
        <dbReference type="PROSITE-ProRule" id="PRU00175"/>
    </source>
</evidence>
<feature type="region of interest" description="Disordered" evidence="18">
    <location>
        <begin position="331"/>
        <end position="363"/>
    </location>
</feature>
<keyword evidence="6" id="KW-0479">Metal-binding</keyword>
<dbReference type="Proteomes" id="UP001233999">
    <property type="component" value="Unassembled WGS sequence"/>
</dbReference>
<keyword evidence="21" id="KW-1185">Reference proteome</keyword>
<organism evidence="20 21">
    <name type="scientific">Diploptera punctata</name>
    <name type="common">Pacific beetle cockroach</name>
    <dbReference type="NCBI Taxonomy" id="6984"/>
    <lineage>
        <taxon>Eukaryota</taxon>
        <taxon>Metazoa</taxon>
        <taxon>Ecdysozoa</taxon>
        <taxon>Arthropoda</taxon>
        <taxon>Hexapoda</taxon>
        <taxon>Insecta</taxon>
        <taxon>Pterygota</taxon>
        <taxon>Neoptera</taxon>
        <taxon>Polyneoptera</taxon>
        <taxon>Dictyoptera</taxon>
        <taxon>Blattodea</taxon>
        <taxon>Blaberoidea</taxon>
        <taxon>Blaberidae</taxon>
        <taxon>Diplopterinae</taxon>
        <taxon>Diploptera</taxon>
    </lineage>
</organism>
<keyword evidence="10" id="KW-0862">Zinc</keyword>
<evidence type="ECO:0000256" key="10">
    <source>
        <dbReference type="ARBA" id="ARBA00022833"/>
    </source>
</evidence>
<comment type="subunit">
    <text evidence="15">The mammalian APC/C is composed at least of 14 distinct subunits ANAPC1, ANAPC2, CDC27/APC3, ANAPC4, ANAPC5, CDC16/APC6, ANAPC7, CDC23/APC8, ANAPC10, ANAPC11, CDC26/APC12, ANAPC13, ANAPC15 and ANAPC16 that assemble into a complex of at least 19 chains with a combined molecular mass of around 1.2 MDa; APC/C interacts with FZR1 and FBXO5. Interacts with the cullin domain of ANAPC2. Interacts with UBE2D2.</text>
</comment>
<comment type="caution">
    <text evidence="20">The sequence shown here is derived from an EMBL/GenBank/DDBJ whole genome shotgun (WGS) entry which is preliminary data.</text>
</comment>
<dbReference type="AlphaFoldDB" id="A0AAD7ZE91"/>
<feature type="compositionally biased region" description="Polar residues" evidence="18">
    <location>
        <begin position="335"/>
        <end position="347"/>
    </location>
</feature>
<feature type="compositionally biased region" description="Basic and acidic residues" evidence="18">
    <location>
        <begin position="348"/>
        <end position="360"/>
    </location>
</feature>
<comment type="similarity">
    <text evidence="3">Belongs to the RING-box family.</text>
</comment>
<dbReference type="InterPro" id="IPR001841">
    <property type="entry name" value="Znf_RING"/>
</dbReference>
<comment type="subcellular location">
    <subcellularLocation>
        <location evidence="1">Nucleus</location>
    </subcellularLocation>
</comment>
<evidence type="ECO:0000313" key="20">
    <source>
        <dbReference type="EMBL" id="KAJ9578761.1"/>
    </source>
</evidence>
<evidence type="ECO:0000256" key="5">
    <source>
        <dbReference type="ARBA" id="ARBA00022618"/>
    </source>
</evidence>
<gene>
    <name evidence="20" type="ORF">L9F63_005019</name>
</gene>
<dbReference type="GO" id="GO:0097602">
    <property type="term" value="F:cullin family protein binding"/>
    <property type="evidence" value="ECO:0007669"/>
    <property type="project" value="InterPro"/>
</dbReference>
<comment type="similarity">
    <text evidence="13">Belongs to the FAM89 family.</text>
</comment>
<dbReference type="GO" id="GO:0061630">
    <property type="term" value="F:ubiquitin protein ligase activity"/>
    <property type="evidence" value="ECO:0007669"/>
    <property type="project" value="InterPro"/>
</dbReference>
<keyword evidence="11" id="KW-0539">Nucleus</keyword>
<dbReference type="InterPro" id="IPR013083">
    <property type="entry name" value="Znf_RING/FYVE/PHD"/>
</dbReference>
<keyword evidence="5" id="KW-0132">Cell division</keyword>
<dbReference type="GO" id="GO:0005680">
    <property type="term" value="C:anaphase-promoting complex"/>
    <property type="evidence" value="ECO:0007669"/>
    <property type="project" value="InterPro"/>
</dbReference>
<evidence type="ECO:0000313" key="21">
    <source>
        <dbReference type="Proteomes" id="UP001233999"/>
    </source>
</evidence>
<sequence>MKVTVRSWTGVATWRWVANDDNCGICRMPFDGCCPDCKLPGDDCPLVWGQCSHCFHIHCIMKWLNSQQVQHLCPIDIDPNTHMLTVLKLQSSVSNKLANRPLPPPPVPPRPSKALVAEALARTRSDKFNVINNIENKNCKGKAIPTRKAPPPPTHPIPKERHQEFITYAVTSVPVPKERNPQPLKIINVPILIDDKIDGEILKNPDTANDCLKGEESSTQLSGKQVSQLPKIDEGHGKGEIEIRRVNINSSSQELNHEIVERPPPDGCNGDGTTADAKCDSRFVELDQKRKEDNFNEFKENNENTLQRYKSEERLTLSKLKLQEEKTFVSHVKTTKPQSQETVSFSQRNDEKTESNERRQQCRTVQEVQAHQNSYYPRTQHTIVFNGGDEYVRTYSPSPEHEDLVRPNKNVDKQQKVRRHAPHVLPTGQHKHDNSYASSGSRNTVLLIDNNPGKRDVISSNQDHINNVIPTSCAPLVENLIVELRESSQQRTHAQYNNNTNQINENEINGITTKKNDDFINSYKNCPQPRIQHSDWFEVDNGKPVRFSSCHITVEDSHLIYSDSSSNTNSNSSTIDLSRSNSFQYSNYSELNVDVNLNCRPLVSSQIGFSKKRRNMASLQGLPPLPKSLSGINLFEGGGGNIHFMEQQKTEVSTPRGMTKSGSFRQLAVQAGTVPGSSSITGSTIRPGASSTGGRGPTPPTPGGASHQQVLHHPHIRGVQQNGDVPPPITPRVRKPTGLDAQLAILRKEMFGLRQLDLSLLSQLWSLNESIQEFRQLLQEQEDSAALSPPSPSSADEGEEFYSPMRYRAAIPGGLPLTAVPEQYRLSSSSSQSSIEYGDV</sequence>
<reference evidence="20" key="2">
    <citation type="submission" date="2023-05" db="EMBL/GenBank/DDBJ databases">
        <authorList>
            <person name="Fouks B."/>
        </authorList>
    </citation>
    <scope>NUCLEOTIDE SEQUENCE</scope>
    <source>
        <strain evidence="20">Stay&amp;Tobe</strain>
        <tissue evidence="20">Testes</tissue>
    </source>
</reference>
<dbReference type="EMBL" id="JASPKZ010008862">
    <property type="protein sequence ID" value="KAJ9578761.1"/>
    <property type="molecule type" value="Genomic_DNA"/>
</dbReference>
<dbReference type="InterPro" id="IPR039499">
    <property type="entry name" value="LURA1/LRA25"/>
</dbReference>
<feature type="compositionally biased region" description="Polar residues" evidence="18">
    <location>
        <begin position="675"/>
        <end position="684"/>
    </location>
</feature>
<evidence type="ECO:0000256" key="16">
    <source>
        <dbReference type="ARBA" id="ARBA00078349"/>
    </source>
</evidence>
<keyword evidence="12" id="KW-0131">Cell cycle</keyword>
<reference evidence="20" key="1">
    <citation type="journal article" date="2023" name="IScience">
        <title>Live-bearing cockroach genome reveals convergent evolutionary mechanisms linked to viviparity in insects and beyond.</title>
        <authorList>
            <person name="Fouks B."/>
            <person name="Harrison M.C."/>
            <person name="Mikhailova A.A."/>
            <person name="Marchal E."/>
            <person name="English S."/>
            <person name="Carruthers M."/>
            <person name="Jennings E.C."/>
            <person name="Chiamaka E.L."/>
            <person name="Frigard R.A."/>
            <person name="Pippel M."/>
            <person name="Attardo G.M."/>
            <person name="Benoit J.B."/>
            <person name="Bornberg-Bauer E."/>
            <person name="Tobe S.S."/>
        </authorList>
    </citation>
    <scope>NUCLEOTIDE SEQUENCE</scope>
    <source>
        <strain evidence="20">Stay&amp;Tobe</strain>
    </source>
</reference>
<dbReference type="PROSITE" id="PS50089">
    <property type="entry name" value="ZF_RING_2"/>
    <property type="match status" value="1"/>
</dbReference>
<evidence type="ECO:0000256" key="11">
    <source>
        <dbReference type="ARBA" id="ARBA00023242"/>
    </source>
</evidence>
<dbReference type="Pfam" id="PF14854">
    <property type="entry name" value="LURAP"/>
    <property type="match status" value="1"/>
</dbReference>
<dbReference type="GO" id="GO:0031145">
    <property type="term" value="P:anaphase-promoting complex-dependent catabolic process"/>
    <property type="evidence" value="ECO:0007669"/>
    <property type="project" value="InterPro"/>
</dbReference>
<dbReference type="Pfam" id="PF12861">
    <property type="entry name" value="zf-ANAPC11"/>
    <property type="match status" value="1"/>
</dbReference>
<dbReference type="Gene3D" id="3.30.40.10">
    <property type="entry name" value="Zinc/RING finger domain, C3HC4 (zinc finger)"/>
    <property type="match status" value="1"/>
</dbReference>
<feature type="region of interest" description="Disordered" evidence="18">
    <location>
        <begin position="781"/>
        <end position="805"/>
    </location>
</feature>
<evidence type="ECO:0000256" key="15">
    <source>
        <dbReference type="ARBA" id="ARBA00062360"/>
    </source>
</evidence>